<sequence>MAVWRRWGNSEKGGKNGLGYCWVSWGFGVGQKRSFRCRPMGWDSFSMWDYEQDHIGWSGEVDGAVQVSTGVRECSVGKGVFWQEIWLKGYCLGSWGLGNGQDWPLGFMGVINQVLGLKV</sequence>
<evidence type="ECO:0000313" key="1">
    <source>
        <dbReference type="EMBL" id="GEU91169.1"/>
    </source>
</evidence>
<gene>
    <name evidence="1" type="ORF">Tci_063147</name>
</gene>
<protein>
    <submittedName>
        <fullName evidence="1">Uncharacterized protein</fullName>
    </submittedName>
</protein>
<organism evidence="1">
    <name type="scientific">Tanacetum cinerariifolium</name>
    <name type="common">Dalmatian daisy</name>
    <name type="synonym">Chrysanthemum cinerariifolium</name>
    <dbReference type="NCBI Taxonomy" id="118510"/>
    <lineage>
        <taxon>Eukaryota</taxon>
        <taxon>Viridiplantae</taxon>
        <taxon>Streptophyta</taxon>
        <taxon>Embryophyta</taxon>
        <taxon>Tracheophyta</taxon>
        <taxon>Spermatophyta</taxon>
        <taxon>Magnoliopsida</taxon>
        <taxon>eudicotyledons</taxon>
        <taxon>Gunneridae</taxon>
        <taxon>Pentapetalae</taxon>
        <taxon>asterids</taxon>
        <taxon>campanulids</taxon>
        <taxon>Asterales</taxon>
        <taxon>Asteraceae</taxon>
        <taxon>Asteroideae</taxon>
        <taxon>Anthemideae</taxon>
        <taxon>Anthemidinae</taxon>
        <taxon>Tanacetum</taxon>
    </lineage>
</organism>
<accession>A0A6L2P0N8</accession>
<dbReference type="AlphaFoldDB" id="A0A6L2P0N8"/>
<dbReference type="EMBL" id="BKCJ010010345">
    <property type="protein sequence ID" value="GEU91169.1"/>
    <property type="molecule type" value="Genomic_DNA"/>
</dbReference>
<comment type="caution">
    <text evidence="1">The sequence shown here is derived from an EMBL/GenBank/DDBJ whole genome shotgun (WGS) entry which is preliminary data.</text>
</comment>
<proteinExistence type="predicted"/>
<reference evidence="1" key="1">
    <citation type="journal article" date="2019" name="Sci. Rep.">
        <title>Draft genome of Tanacetum cinerariifolium, the natural source of mosquito coil.</title>
        <authorList>
            <person name="Yamashiro T."/>
            <person name="Shiraishi A."/>
            <person name="Satake H."/>
            <person name="Nakayama K."/>
        </authorList>
    </citation>
    <scope>NUCLEOTIDE SEQUENCE</scope>
</reference>
<name>A0A6L2P0N8_TANCI</name>